<organism evidence="1">
    <name type="scientific">viral metagenome</name>
    <dbReference type="NCBI Taxonomy" id="1070528"/>
    <lineage>
        <taxon>unclassified sequences</taxon>
        <taxon>metagenomes</taxon>
        <taxon>organismal metagenomes</taxon>
    </lineage>
</organism>
<dbReference type="EMBL" id="MN739659">
    <property type="protein sequence ID" value="QHT18792.1"/>
    <property type="molecule type" value="Genomic_DNA"/>
</dbReference>
<proteinExistence type="predicted"/>
<protein>
    <submittedName>
        <fullName evidence="1">Uncharacterized protein</fullName>
    </submittedName>
</protein>
<dbReference type="AlphaFoldDB" id="A0A6C0DR30"/>
<sequence length="81" mass="9583">MSHTYFYLINHNCKEFCFFENSYSIFLILETAMKINNHWKATDDIRVEMEGTCSSAFLQTLINDKNYHENVPIHLESSNTQ</sequence>
<evidence type="ECO:0000313" key="1">
    <source>
        <dbReference type="EMBL" id="QHT18792.1"/>
    </source>
</evidence>
<name>A0A6C0DR30_9ZZZZ</name>
<accession>A0A6C0DR30</accession>
<reference evidence="1" key="1">
    <citation type="journal article" date="2020" name="Nature">
        <title>Giant virus diversity and host interactions through global metagenomics.</title>
        <authorList>
            <person name="Schulz F."/>
            <person name="Roux S."/>
            <person name="Paez-Espino D."/>
            <person name="Jungbluth S."/>
            <person name="Walsh D.A."/>
            <person name="Denef V.J."/>
            <person name="McMahon K.D."/>
            <person name="Konstantinidis K.T."/>
            <person name="Eloe-Fadrosh E.A."/>
            <person name="Kyrpides N.C."/>
            <person name="Woyke T."/>
        </authorList>
    </citation>
    <scope>NUCLEOTIDE SEQUENCE</scope>
    <source>
        <strain evidence="1">GVMAG-M-3300023174-49</strain>
    </source>
</reference>